<reference evidence="2 3" key="1">
    <citation type="submission" date="2016-10" db="EMBL/GenBank/DDBJ databases">
        <authorList>
            <person name="de Groot N.N."/>
        </authorList>
    </citation>
    <scope>NUCLEOTIDE SEQUENCE [LARGE SCALE GENOMIC DNA]</scope>
    <source>
        <strain evidence="2 3">DSM 23995</strain>
    </source>
</reference>
<feature type="domain" description="YtkA-like" evidence="1">
    <location>
        <begin position="164"/>
        <end position="242"/>
    </location>
</feature>
<dbReference type="PROSITE" id="PS51257">
    <property type="entry name" value="PROKAR_LIPOPROTEIN"/>
    <property type="match status" value="1"/>
</dbReference>
<protein>
    <submittedName>
        <fullName evidence="2">YtkA-like</fullName>
    </submittedName>
</protein>
<dbReference type="InterPro" id="IPR032693">
    <property type="entry name" value="YtkA-like_dom"/>
</dbReference>
<feature type="domain" description="YtkA-like" evidence="1">
    <location>
        <begin position="45"/>
        <end position="125"/>
    </location>
</feature>
<dbReference type="Proteomes" id="UP000199516">
    <property type="component" value="Unassembled WGS sequence"/>
</dbReference>
<gene>
    <name evidence="2" type="ORF">SAMN05192532_10472</name>
</gene>
<proteinExistence type="predicted"/>
<dbReference type="AlphaFoldDB" id="A0A1I2DGQ1"/>
<dbReference type="EMBL" id="FONT01000004">
    <property type="protein sequence ID" value="SFE79792.1"/>
    <property type="molecule type" value="Genomic_DNA"/>
</dbReference>
<evidence type="ECO:0000259" key="1">
    <source>
        <dbReference type="Pfam" id="PF13115"/>
    </source>
</evidence>
<dbReference type="STRING" id="930128.SAMN05192532_10472"/>
<keyword evidence="3" id="KW-1185">Reference proteome</keyword>
<dbReference type="RefSeq" id="WP_177194782.1">
    <property type="nucleotide sequence ID" value="NZ_FONT01000004.1"/>
</dbReference>
<evidence type="ECO:0000313" key="3">
    <source>
        <dbReference type="Proteomes" id="UP000199516"/>
    </source>
</evidence>
<name>A0A1I2DGQ1_9BACI</name>
<sequence>MSKSLNFILIVMGALMIFLLSACGESGDNNQAAEDSENSEDVSLEPIEVEIDMVEQADPEEEITISTAVTQSGEPVTDASEVLFEIWKDGGKEDSEEILAEEPAGDIYEIRYSFPEEGVYYVTAHVTARNMHSMPTEEIIVGDPEVAESEEENHPGHEDAHTDSVVEASLQSSEPMAVGEEQELSYEVMYESTPLQGADVQFEVWRDGEEERSWVKAEEKENSIYTGTHTFEEAGDYHVIVHIKNDGGLHEHVEKEVSVE</sequence>
<accession>A0A1I2DGQ1</accession>
<dbReference type="Pfam" id="PF13115">
    <property type="entry name" value="YtkA"/>
    <property type="match status" value="2"/>
</dbReference>
<organism evidence="2 3">
    <name type="scientific">Alteribacillus iranensis</name>
    <dbReference type="NCBI Taxonomy" id="930128"/>
    <lineage>
        <taxon>Bacteria</taxon>
        <taxon>Bacillati</taxon>
        <taxon>Bacillota</taxon>
        <taxon>Bacilli</taxon>
        <taxon>Bacillales</taxon>
        <taxon>Bacillaceae</taxon>
        <taxon>Alteribacillus</taxon>
    </lineage>
</organism>
<evidence type="ECO:0000313" key="2">
    <source>
        <dbReference type="EMBL" id="SFE79792.1"/>
    </source>
</evidence>